<organism evidence="3">
    <name type="scientific">Selaginella moellendorffii</name>
    <name type="common">Spikemoss</name>
    <dbReference type="NCBI Taxonomy" id="88036"/>
    <lineage>
        <taxon>Eukaryota</taxon>
        <taxon>Viridiplantae</taxon>
        <taxon>Streptophyta</taxon>
        <taxon>Embryophyta</taxon>
        <taxon>Tracheophyta</taxon>
        <taxon>Lycopodiopsida</taxon>
        <taxon>Selaginellales</taxon>
        <taxon>Selaginellaceae</taxon>
        <taxon>Selaginella</taxon>
    </lineage>
</organism>
<evidence type="ECO:0008006" key="4">
    <source>
        <dbReference type="Google" id="ProtNLM"/>
    </source>
</evidence>
<dbReference type="Gramene" id="EFJ19907">
    <property type="protein sequence ID" value="EFJ19907"/>
    <property type="gene ID" value="SELMODRAFT_418753"/>
</dbReference>
<dbReference type="HOGENOM" id="CLU_2150239_0_0_1"/>
<keyword evidence="3" id="KW-1185">Reference proteome</keyword>
<evidence type="ECO:0000313" key="2">
    <source>
        <dbReference type="EMBL" id="EFJ19907.1"/>
    </source>
</evidence>
<dbReference type="Pfam" id="PF02519">
    <property type="entry name" value="Auxin_inducible"/>
    <property type="match status" value="1"/>
</dbReference>
<dbReference type="AlphaFoldDB" id="D8S6A5"/>
<reference evidence="2 3" key="1">
    <citation type="journal article" date="2011" name="Science">
        <title>The Selaginella genome identifies genetic changes associated with the evolution of vascular plants.</title>
        <authorList>
            <person name="Banks J.A."/>
            <person name="Nishiyama T."/>
            <person name="Hasebe M."/>
            <person name="Bowman J.L."/>
            <person name="Gribskov M."/>
            <person name="dePamphilis C."/>
            <person name="Albert V.A."/>
            <person name="Aono N."/>
            <person name="Aoyama T."/>
            <person name="Ambrose B.A."/>
            <person name="Ashton N.W."/>
            <person name="Axtell M.J."/>
            <person name="Barker E."/>
            <person name="Barker M.S."/>
            <person name="Bennetzen J.L."/>
            <person name="Bonawitz N.D."/>
            <person name="Chapple C."/>
            <person name="Cheng C."/>
            <person name="Correa L.G."/>
            <person name="Dacre M."/>
            <person name="DeBarry J."/>
            <person name="Dreyer I."/>
            <person name="Elias M."/>
            <person name="Engstrom E.M."/>
            <person name="Estelle M."/>
            <person name="Feng L."/>
            <person name="Finet C."/>
            <person name="Floyd S.K."/>
            <person name="Frommer W.B."/>
            <person name="Fujita T."/>
            <person name="Gramzow L."/>
            <person name="Gutensohn M."/>
            <person name="Harholt J."/>
            <person name="Hattori M."/>
            <person name="Heyl A."/>
            <person name="Hirai T."/>
            <person name="Hiwatashi Y."/>
            <person name="Ishikawa M."/>
            <person name="Iwata M."/>
            <person name="Karol K.G."/>
            <person name="Koehler B."/>
            <person name="Kolukisaoglu U."/>
            <person name="Kubo M."/>
            <person name="Kurata T."/>
            <person name="Lalonde S."/>
            <person name="Li K."/>
            <person name="Li Y."/>
            <person name="Litt A."/>
            <person name="Lyons E."/>
            <person name="Manning G."/>
            <person name="Maruyama T."/>
            <person name="Michael T.P."/>
            <person name="Mikami K."/>
            <person name="Miyazaki S."/>
            <person name="Morinaga S."/>
            <person name="Murata T."/>
            <person name="Mueller-Roeber B."/>
            <person name="Nelson D.R."/>
            <person name="Obara M."/>
            <person name="Oguri Y."/>
            <person name="Olmstead R.G."/>
            <person name="Onodera N."/>
            <person name="Petersen B.L."/>
            <person name="Pils B."/>
            <person name="Prigge M."/>
            <person name="Rensing S.A."/>
            <person name="Riano-Pachon D.M."/>
            <person name="Roberts A.W."/>
            <person name="Sato Y."/>
            <person name="Scheller H.V."/>
            <person name="Schulz B."/>
            <person name="Schulz C."/>
            <person name="Shakirov E.V."/>
            <person name="Shibagaki N."/>
            <person name="Shinohara N."/>
            <person name="Shippen D.E."/>
            <person name="Soerensen I."/>
            <person name="Sotooka R."/>
            <person name="Sugimoto N."/>
            <person name="Sugita M."/>
            <person name="Sumikawa N."/>
            <person name="Tanurdzic M."/>
            <person name="Theissen G."/>
            <person name="Ulvskov P."/>
            <person name="Wakazuki S."/>
            <person name="Weng J.K."/>
            <person name="Willats W.W."/>
            <person name="Wipf D."/>
            <person name="Wolf P.G."/>
            <person name="Yang L."/>
            <person name="Zimmer A.D."/>
            <person name="Zhu Q."/>
            <person name="Mitros T."/>
            <person name="Hellsten U."/>
            <person name="Loque D."/>
            <person name="Otillar R."/>
            <person name="Salamov A."/>
            <person name="Schmutz J."/>
            <person name="Shapiro H."/>
            <person name="Lindquist E."/>
            <person name="Lucas S."/>
            <person name="Rokhsar D."/>
            <person name="Grigoriev I.V."/>
        </authorList>
    </citation>
    <scope>NUCLEOTIDE SEQUENCE [LARGE SCALE GENOMIC DNA]</scope>
</reference>
<dbReference type="EMBL" id="GL377604">
    <property type="protein sequence ID" value="EFJ19907.1"/>
    <property type="molecule type" value="Genomic_DNA"/>
</dbReference>
<dbReference type="PANTHER" id="PTHR31374:SF118">
    <property type="entry name" value="OS01G0924966 PROTEIN"/>
    <property type="match status" value="1"/>
</dbReference>
<dbReference type="KEGG" id="smo:SELMODRAFT_418753"/>
<protein>
    <recommendedName>
        <fullName evidence="4">SAUR family protein</fullName>
    </recommendedName>
</protein>
<dbReference type="PANTHER" id="PTHR31374">
    <property type="entry name" value="AUXIN-INDUCED PROTEIN-LIKE-RELATED"/>
    <property type="match status" value="1"/>
</dbReference>
<evidence type="ECO:0000256" key="1">
    <source>
        <dbReference type="ARBA" id="ARBA00006974"/>
    </source>
</evidence>
<dbReference type="GO" id="GO:0009733">
    <property type="term" value="P:response to auxin"/>
    <property type="evidence" value="ECO:0007669"/>
    <property type="project" value="InterPro"/>
</dbReference>
<gene>
    <name evidence="2" type="ORF">SELMODRAFT_418753</name>
</gene>
<dbReference type="InParanoid" id="D8S6A5"/>
<accession>D8S6A5</accession>
<evidence type="ECO:0000313" key="3">
    <source>
        <dbReference type="Proteomes" id="UP000001514"/>
    </source>
</evidence>
<dbReference type="OMA" id="EECELHH"/>
<name>D8S6A5_SELML</name>
<proteinExistence type="inferred from homology"/>
<dbReference type="Proteomes" id="UP000001514">
    <property type="component" value="Unassembled WGS sequence"/>
</dbReference>
<dbReference type="InterPro" id="IPR003676">
    <property type="entry name" value="SAUR_fam"/>
</dbReference>
<sequence>MDHHHHSHQRKAFKIIHTIAIKGGSVPVYVGHGNTEHFLVKLKHINHPLFRKLLELTEEELGFCDNCRLVVPCDTHVFQSVIARIDAEESGRKLRPAEEELLGLFDAIPGSS</sequence>
<comment type="similarity">
    <text evidence="1">Belongs to the ARG7 family.</text>
</comment>